<evidence type="ECO:0000313" key="3">
    <source>
        <dbReference type="EMBL" id="HIQ63217.1"/>
    </source>
</evidence>
<evidence type="ECO:0000313" key="4">
    <source>
        <dbReference type="Proteomes" id="UP000886819"/>
    </source>
</evidence>
<dbReference type="AlphaFoldDB" id="A0A9D1CIZ3"/>
<dbReference type="InterPro" id="IPR004165">
    <property type="entry name" value="CoA_trans_fam_I"/>
</dbReference>
<reference evidence="3" key="1">
    <citation type="submission" date="2020-10" db="EMBL/GenBank/DDBJ databases">
        <authorList>
            <person name="Gilroy R."/>
        </authorList>
    </citation>
    <scope>NUCLEOTIDE SEQUENCE</scope>
    <source>
        <strain evidence="3">ChiHile30-977</strain>
    </source>
</reference>
<dbReference type="InterPro" id="IPR012792">
    <property type="entry name" value="3-oxoacid_CoA-transf_A"/>
</dbReference>
<proteinExistence type="inferred from homology"/>
<sequence length="217" mass="23350">MNKRTTVQEAVSHVKDGDVLMIGGFLQGGCPETLVKALVETQVKDLTIVSNDTGTVELNTIKLQQQGRVKKVYATYIGANPETGRMVIEKPASVELNPQGTLAERIRAAGAGIAAFLTPVGVKTIVERGRDTVMHNGREYLFEEALHGDVAFVRATIVDEHGNCFMRGTTKNFNAIMPAACKYVVVEAEKIVPAGELDPELVTVPGIFIDAIVEAEG</sequence>
<reference evidence="3" key="2">
    <citation type="journal article" date="2021" name="PeerJ">
        <title>Extensive microbial diversity within the chicken gut microbiome revealed by metagenomics and culture.</title>
        <authorList>
            <person name="Gilroy R."/>
            <person name="Ravi A."/>
            <person name="Getino M."/>
            <person name="Pursley I."/>
            <person name="Horton D.L."/>
            <person name="Alikhan N.F."/>
            <person name="Baker D."/>
            <person name="Gharbi K."/>
            <person name="Hall N."/>
            <person name="Watson M."/>
            <person name="Adriaenssens E.M."/>
            <person name="Foster-Nyarko E."/>
            <person name="Jarju S."/>
            <person name="Secka A."/>
            <person name="Antonio M."/>
            <person name="Oren A."/>
            <person name="Chaudhuri R.R."/>
            <person name="La Ragione R."/>
            <person name="Hildebrand F."/>
            <person name="Pallen M.J."/>
        </authorList>
    </citation>
    <scope>NUCLEOTIDE SEQUENCE</scope>
    <source>
        <strain evidence="3">ChiHile30-977</strain>
    </source>
</reference>
<evidence type="ECO:0000256" key="1">
    <source>
        <dbReference type="ARBA" id="ARBA00005612"/>
    </source>
</evidence>
<protein>
    <submittedName>
        <fullName evidence="3">CoA transferase subunit A</fullName>
    </submittedName>
</protein>
<dbReference type="Gene3D" id="3.40.1080.10">
    <property type="entry name" value="Glutaconate Coenzyme A-transferase"/>
    <property type="match status" value="1"/>
</dbReference>
<dbReference type="EMBL" id="DVFI01000094">
    <property type="protein sequence ID" value="HIQ63217.1"/>
    <property type="molecule type" value="Genomic_DNA"/>
</dbReference>
<dbReference type="InterPro" id="IPR037171">
    <property type="entry name" value="NagB/RpiA_transferase-like"/>
</dbReference>
<name>A0A9D1CIZ3_9FIRM</name>
<evidence type="ECO:0000256" key="2">
    <source>
        <dbReference type="ARBA" id="ARBA00022679"/>
    </source>
</evidence>
<dbReference type="PANTHER" id="PTHR13707:SF60">
    <property type="entry name" value="ACETATE COA-TRANSFERASE SUBUNIT ALPHA"/>
    <property type="match status" value="1"/>
</dbReference>
<organism evidence="3 4">
    <name type="scientific">Candidatus Avichristensenella intestinipullorum</name>
    <dbReference type="NCBI Taxonomy" id="2840693"/>
    <lineage>
        <taxon>Bacteria</taxon>
        <taxon>Bacillati</taxon>
        <taxon>Bacillota</taxon>
        <taxon>Clostridia</taxon>
        <taxon>Candidatus Avichristensenella</taxon>
    </lineage>
</organism>
<dbReference type="SUPFAM" id="SSF100950">
    <property type="entry name" value="NagB/RpiA/CoA transferase-like"/>
    <property type="match status" value="1"/>
</dbReference>
<dbReference type="GO" id="GO:0008410">
    <property type="term" value="F:CoA-transferase activity"/>
    <property type="evidence" value="ECO:0007669"/>
    <property type="project" value="InterPro"/>
</dbReference>
<dbReference type="PANTHER" id="PTHR13707">
    <property type="entry name" value="KETOACID-COENZYME A TRANSFERASE"/>
    <property type="match status" value="1"/>
</dbReference>
<dbReference type="Proteomes" id="UP000886819">
    <property type="component" value="Unassembled WGS sequence"/>
</dbReference>
<gene>
    <name evidence="3" type="ORF">IAA66_06465</name>
</gene>
<dbReference type="NCBIfam" id="TIGR02429">
    <property type="entry name" value="pcaI_scoA_fam"/>
    <property type="match status" value="1"/>
</dbReference>
<dbReference type="SMART" id="SM00882">
    <property type="entry name" value="CoA_trans"/>
    <property type="match status" value="1"/>
</dbReference>
<comment type="caution">
    <text evidence="3">The sequence shown here is derived from an EMBL/GenBank/DDBJ whole genome shotgun (WGS) entry which is preliminary data.</text>
</comment>
<comment type="similarity">
    <text evidence="1">Belongs to the 3-oxoacid CoA-transferase subunit A family.</text>
</comment>
<dbReference type="PROSITE" id="PS01273">
    <property type="entry name" value="COA_TRANSF_1"/>
    <property type="match status" value="1"/>
</dbReference>
<accession>A0A9D1CIZ3</accession>
<dbReference type="Pfam" id="PF01144">
    <property type="entry name" value="CoA_trans"/>
    <property type="match status" value="1"/>
</dbReference>
<dbReference type="InterPro" id="IPR004163">
    <property type="entry name" value="CoA_transf_BS"/>
</dbReference>
<keyword evidence="2 3" id="KW-0808">Transferase</keyword>